<dbReference type="InterPro" id="IPR035986">
    <property type="entry name" value="PKD_dom_sf"/>
</dbReference>
<dbReference type="InterPro" id="IPR013783">
    <property type="entry name" value="Ig-like_fold"/>
</dbReference>
<dbReference type="Gene3D" id="2.60.40.10">
    <property type="entry name" value="Immunoglobulins"/>
    <property type="match status" value="1"/>
</dbReference>
<feature type="signal peptide" evidence="1">
    <location>
        <begin position="1"/>
        <end position="34"/>
    </location>
</feature>
<keyword evidence="1" id="KW-0732">Signal</keyword>
<evidence type="ECO:0000313" key="3">
    <source>
        <dbReference type="EMBL" id="GGI08614.1"/>
    </source>
</evidence>
<protein>
    <recommendedName>
        <fullName evidence="2">PKD domain-containing protein</fullName>
    </recommendedName>
</protein>
<evidence type="ECO:0000256" key="1">
    <source>
        <dbReference type="SAM" id="SignalP"/>
    </source>
</evidence>
<reference evidence="3" key="1">
    <citation type="journal article" date="2014" name="Int. J. Syst. Evol. Microbiol.">
        <title>Complete genome sequence of Corynebacterium casei LMG S-19264T (=DSM 44701T), isolated from a smear-ripened cheese.</title>
        <authorList>
            <consortium name="US DOE Joint Genome Institute (JGI-PGF)"/>
            <person name="Walter F."/>
            <person name="Albersmeier A."/>
            <person name="Kalinowski J."/>
            <person name="Ruckert C."/>
        </authorList>
    </citation>
    <scope>NUCLEOTIDE SEQUENCE</scope>
    <source>
        <strain evidence="3">CGMCC 1.14988</strain>
    </source>
</reference>
<evidence type="ECO:0000313" key="4">
    <source>
        <dbReference type="Proteomes" id="UP000650511"/>
    </source>
</evidence>
<dbReference type="AlphaFoldDB" id="A0A8J3ACM3"/>
<dbReference type="InterPro" id="IPR000601">
    <property type="entry name" value="PKD_dom"/>
</dbReference>
<organism evidence="3 4">
    <name type="scientific">Egicoccus halophilus</name>
    <dbReference type="NCBI Taxonomy" id="1670830"/>
    <lineage>
        <taxon>Bacteria</taxon>
        <taxon>Bacillati</taxon>
        <taxon>Actinomycetota</taxon>
        <taxon>Nitriliruptoria</taxon>
        <taxon>Egicoccales</taxon>
        <taxon>Egicoccaceae</taxon>
        <taxon>Egicoccus</taxon>
    </lineage>
</organism>
<dbReference type="Proteomes" id="UP000650511">
    <property type="component" value="Unassembled WGS sequence"/>
</dbReference>
<dbReference type="GO" id="GO:0005975">
    <property type="term" value="P:carbohydrate metabolic process"/>
    <property type="evidence" value="ECO:0007669"/>
    <property type="project" value="UniProtKB-ARBA"/>
</dbReference>
<name>A0A8J3ACM3_9ACTN</name>
<gene>
    <name evidence="3" type="ORF">GCM10011354_29960</name>
</gene>
<dbReference type="SUPFAM" id="SSF49299">
    <property type="entry name" value="PKD domain"/>
    <property type="match status" value="1"/>
</dbReference>
<proteinExistence type="predicted"/>
<feature type="chain" id="PRO_5039037005" description="PKD domain-containing protein" evidence="1">
    <location>
        <begin position="35"/>
        <end position="645"/>
    </location>
</feature>
<sequence length="645" mass="68612">MRCSPRRNDHRSAMRVSSVLLLLAVLHTATPAGTATASTATDPVTATATGTVRRAYTDDSPWNTRIPAHARVHPDSRTFLRSFETAASDGHRRRLTSDPTQYTFPLYRVGAATPTRRVTLTGTYSEVVDQVTTRTRRAPVLSIPIPANAQPSPGTDASVVIWNPATGDEWGFWEFTNHGNGTFSARNGYHYNTNFSGVPPTAPNRFGSRGAGVPYFAGLVRRDEIDAGRIDHALAFAYDYPSPEFVWPATKSDGIGTIGRDVPEGARIRLDPTYTEADFTAWGLSREGRIIARALQQYGMYTIDKAGRPKIMIEDEQTAAWKGTITASTVSRIPWDAFQVLDWRTPKAPVAALGAGTTVAPGTLVTLDASGSYAPDGGTITAYQWTAPTGTTLTNPTNVQATWNTRDLAPGTYTFTLRVRDTTGTWSTPASITHTIAVAQLPTVLQQQTFGAVNATGASGVDWLPGANEELLTVVALRPASTNVTQVTGNGLTWTRVVRHRDVQGELAVEIWRASGALPTPGPVSVRTDRQAGTLNAQALRMSPSRVLSSAGADTGALDTRFPALALSAGTPNTLALGVHVGRATPFTPDAGLTEIGRHAVGDGGGNVRTTLLATPLPNGGRVRLGGSQSTALDWVMGGIVLGPR</sequence>
<dbReference type="EMBL" id="BMHA01000012">
    <property type="protein sequence ID" value="GGI08614.1"/>
    <property type="molecule type" value="Genomic_DNA"/>
</dbReference>
<keyword evidence="4" id="KW-1185">Reference proteome</keyword>
<accession>A0A8J3ACM3</accession>
<reference evidence="3" key="2">
    <citation type="submission" date="2020-09" db="EMBL/GenBank/DDBJ databases">
        <authorList>
            <person name="Sun Q."/>
            <person name="Zhou Y."/>
        </authorList>
    </citation>
    <scope>NUCLEOTIDE SEQUENCE</scope>
    <source>
        <strain evidence="3">CGMCC 1.14988</strain>
    </source>
</reference>
<feature type="domain" description="PKD" evidence="2">
    <location>
        <begin position="347"/>
        <end position="435"/>
    </location>
</feature>
<comment type="caution">
    <text evidence="3">The sequence shown here is derived from an EMBL/GenBank/DDBJ whole genome shotgun (WGS) entry which is preliminary data.</text>
</comment>
<evidence type="ECO:0000259" key="2">
    <source>
        <dbReference type="Pfam" id="PF18911"/>
    </source>
</evidence>
<dbReference type="CDD" id="cd00146">
    <property type="entry name" value="PKD"/>
    <property type="match status" value="1"/>
</dbReference>
<dbReference type="Pfam" id="PF18911">
    <property type="entry name" value="PKD_4"/>
    <property type="match status" value="1"/>
</dbReference>